<comment type="caution">
    <text evidence="8">The sequence shown here is derived from an EMBL/GenBank/DDBJ whole genome shotgun (WGS) entry which is preliminary data.</text>
</comment>
<dbReference type="AlphaFoldDB" id="A0A830BFS7"/>
<feature type="zinc finger region" description="C3H1-type" evidence="5">
    <location>
        <begin position="305"/>
        <end position="333"/>
    </location>
</feature>
<dbReference type="GO" id="GO:0003677">
    <property type="term" value="F:DNA binding"/>
    <property type="evidence" value="ECO:0007669"/>
    <property type="project" value="UniProtKB-KW"/>
</dbReference>
<evidence type="ECO:0000313" key="9">
    <source>
        <dbReference type="Proteomes" id="UP000653305"/>
    </source>
</evidence>
<feature type="region of interest" description="Disordered" evidence="6">
    <location>
        <begin position="331"/>
        <end position="356"/>
    </location>
</feature>
<keyword evidence="4" id="KW-0238">DNA-binding</keyword>
<evidence type="ECO:0000256" key="5">
    <source>
        <dbReference type="PROSITE-ProRule" id="PRU00723"/>
    </source>
</evidence>
<feature type="zinc finger region" description="C3H1-type" evidence="5">
    <location>
        <begin position="359"/>
        <end position="386"/>
    </location>
</feature>
<proteinExistence type="predicted"/>
<dbReference type="InterPro" id="IPR000571">
    <property type="entry name" value="Znf_CCCH"/>
</dbReference>
<keyword evidence="9" id="KW-1185">Reference proteome</keyword>
<dbReference type="InterPro" id="IPR036855">
    <property type="entry name" value="Znf_CCCH_sf"/>
</dbReference>
<feature type="region of interest" description="Disordered" evidence="6">
    <location>
        <begin position="120"/>
        <end position="179"/>
    </location>
</feature>
<feature type="zinc finger region" description="C3H1-type" evidence="5">
    <location>
        <begin position="450"/>
        <end position="478"/>
    </location>
</feature>
<dbReference type="Pfam" id="PF00642">
    <property type="entry name" value="zf-CCCH"/>
    <property type="match status" value="3"/>
</dbReference>
<protein>
    <submittedName>
        <fullName evidence="8">Zinc finger CCCH domain-containing protein 43</fullName>
    </submittedName>
</protein>
<feature type="compositionally biased region" description="Low complexity" evidence="6">
    <location>
        <begin position="403"/>
        <end position="417"/>
    </location>
</feature>
<dbReference type="GO" id="GO:0003729">
    <property type="term" value="F:mRNA binding"/>
    <property type="evidence" value="ECO:0007669"/>
    <property type="project" value="TreeGrafter"/>
</dbReference>
<evidence type="ECO:0000256" key="4">
    <source>
        <dbReference type="ARBA" id="ARBA00023125"/>
    </source>
</evidence>
<dbReference type="Proteomes" id="UP000653305">
    <property type="component" value="Unassembled WGS sequence"/>
</dbReference>
<feature type="compositionally biased region" description="Basic and acidic residues" evidence="6">
    <location>
        <begin position="41"/>
        <end position="54"/>
    </location>
</feature>
<evidence type="ECO:0000256" key="3">
    <source>
        <dbReference type="ARBA" id="ARBA00022833"/>
    </source>
</evidence>
<name>A0A830BFS7_9LAMI</name>
<dbReference type="Gene3D" id="2.30.30.1190">
    <property type="match status" value="2"/>
</dbReference>
<dbReference type="EMBL" id="BMAC01000098">
    <property type="protein sequence ID" value="GFP85052.1"/>
    <property type="molecule type" value="Genomic_DNA"/>
</dbReference>
<dbReference type="GO" id="GO:0008270">
    <property type="term" value="F:zinc ion binding"/>
    <property type="evidence" value="ECO:0007669"/>
    <property type="project" value="UniProtKB-KW"/>
</dbReference>
<evidence type="ECO:0000256" key="2">
    <source>
        <dbReference type="ARBA" id="ARBA00022771"/>
    </source>
</evidence>
<evidence type="ECO:0000256" key="6">
    <source>
        <dbReference type="SAM" id="MobiDB-lite"/>
    </source>
</evidence>
<feature type="compositionally biased region" description="Basic and acidic residues" evidence="6">
    <location>
        <begin position="338"/>
        <end position="351"/>
    </location>
</feature>
<feature type="domain" description="C3H1-type" evidence="7">
    <location>
        <begin position="359"/>
        <end position="386"/>
    </location>
</feature>
<feature type="domain" description="C3H1-type" evidence="7">
    <location>
        <begin position="450"/>
        <end position="478"/>
    </location>
</feature>
<organism evidence="8 9">
    <name type="scientific">Phtheirospermum japonicum</name>
    <dbReference type="NCBI Taxonomy" id="374723"/>
    <lineage>
        <taxon>Eukaryota</taxon>
        <taxon>Viridiplantae</taxon>
        <taxon>Streptophyta</taxon>
        <taxon>Embryophyta</taxon>
        <taxon>Tracheophyta</taxon>
        <taxon>Spermatophyta</taxon>
        <taxon>Magnoliopsida</taxon>
        <taxon>eudicotyledons</taxon>
        <taxon>Gunneridae</taxon>
        <taxon>Pentapetalae</taxon>
        <taxon>asterids</taxon>
        <taxon>lamiids</taxon>
        <taxon>Lamiales</taxon>
        <taxon>Orobanchaceae</taxon>
        <taxon>Orobanchaceae incertae sedis</taxon>
        <taxon>Phtheirospermum</taxon>
    </lineage>
</organism>
<feature type="region of interest" description="Disordered" evidence="6">
    <location>
        <begin position="37"/>
        <end position="57"/>
    </location>
</feature>
<dbReference type="PANTHER" id="PTHR12506">
    <property type="entry name" value="PROTEIN PHOSPHATASE RELATED"/>
    <property type="match status" value="1"/>
</dbReference>
<dbReference type="Gene3D" id="4.10.1000.10">
    <property type="entry name" value="Zinc finger, CCCH-type"/>
    <property type="match status" value="1"/>
</dbReference>
<evidence type="ECO:0000313" key="8">
    <source>
        <dbReference type="EMBL" id="GFP85052.1"/>
    </source>
</evidence>
<keyword evidence="1 5" id="KW-0479">Metal-binding</keyword>
<feature type="domain" description="C3H1-type" evidence="7">
    <location>
        <begin position="305"/>
        <end position="333"/>
    </location>
</feature>
<dbReference type="PROSITE" id="PS50103">
    <property type="entry name" value="ZF_C3H1"/>
    <property type="match status" value="3"/>
</dbReference>
<keyword evidence="2 5" id="KW-0863">Zinc-finger</keyword>
<feature type="region of interest" description="Disordered" evidence="6">
    <location>
        <begin position="481"/>
        <end position="501"/>
    </location>
</feature>
<reference evidence="8" key="1">
    <citation type="submission" date="2020-07" db="EMBL/GenBank/DDBJ databases">
        <title>Ethylene signaling mediates host invasion by parasitic plants.</title>
        <authorList>
            <person name="Yoshida S."/>
        </authorList>
    </citation>
    <scope>NUCLEOTIDE SEQUENCE</scope>
    <source>
        <strain evidence="8">Okayama</strain>
    </source>
</reference>
<feature type="region of interest" description="Disordered" evidence="6">
    <location>
        <begin position="390"/>
        <end position="417"/>
    </location>
</feature>
<gene>
    <name evidence="8" type="ORF">PHJA_000649000</name>
</gene>
<dbReference type="SUPFAM" id="SSF90229">
    <property type="entry name" value="CCCH zinc finger"/>
    <property type="match status" value="3"/>
</dbReference>
<evidence type="ECO:0000256" key="1">
    <source>
        <dbReference type="ARBA" id="ARBA00022723"/>
    </source>
</evidence>
<sequence length="501" mass="56075">MAELLPSSTSEKPQIEKLGLGLADTTSHDQINLSCSNSEIQHTEPSRNAPDGKSDSLMAVEVEDIGPTHEEAEFQIVLERDFCRLTIEQAEIESARERSEAVDVEEGKNVEGTVKLGDVHEEKNGKNAESVEDENQNGLGDVENEGTVKLDNLHEEKDGKIAKSVENENENRRGYMENEEPVKLDNLHEEKEGEKNIESVEHENENRWGYMENEETMKPDYVYEEKGGKYIESVENDNRWGYIENEKPVKLDNVYDDKGGKSVESVEDENENGLGYMENAGGAATRFGRYNNQSNNNKRISYPMRPDAEDCAFYMRSGSCKFGSNCKFNHPPRRKNQGVKERSNFNEENSERAGQTECKGEKECPYYMRTGTCKYGISCRFHHPEPTTVGGADSPSGYGNDGSIPSQLVSSSSISSWSSPRAFNETSPFTPVIFSQTQGAPTSDSDWNSYQDQPICTHYHRYGICKYGPACKYDHPSNYANLPTPSDGPPFSNLKVFGGES</sequence>
<accession>A0A830BFS7</accession>
<dbReference type="PANTHER" id="PTHR12506:SF20">
    <property type="entry name" value="ZINC FINGER CCCH DOMAIN-CONTAINING PROTEIN 67"/>
    <property type="match status" value="1"/>
</dbReference>
<dbReference type="InterPro" id="IPR050974">
    <property type="entry name" value="Plant_ZF_CCCH"/>
</dbReference>
<feature type="compositionally biased region" description="Basic and acidic residues" evidence="6">
    <location>
        <begin position="146"/>
        <end position="179"/>
    </location>
</feature>
<dbReference type="SMART" id="SM00356">
    <property type="entry name" value="ZnF_C3H1"/>
    <property type="match status" value="3"/>
</dbReference>
<evidence type="ECO:0000259" key="7">
    <source>
        <dbReference type="PROSITE" id="PS50103"/>
    </source>
</evidence>
<keyword evidence="3 5" id="KW-0862">Zinc</keyword>
<dbReference type="OrthoDB" id="411372at2759"/>